<comment type="caution">
    <text evidence="10">The sequence shown here is derived from an EMBL/GenBank/DDBJ whole genome shotgun (WGS) entry which is preliminary data.</text>
</comment>
<evidence type="ECO:0000259" key="8">
    <source>
        <dbReference type="Pfam" id="PF01643"/>
    </source>
</evidence>
<dbReference type="InterPro" id="IPR002864">
    <property type="entry name" value="Acyl-ACP_thioesterase_NHD"/>
</dbReference>
<gene>
    <name evidence="10" type="ORF">SAMN05216447_10694</name>
</gene>
<keyword evidence="4" id="KW-0276">Fatty acid metabolism</keyword>
<comment type="similarity">
    <text evidence="1">Belongs to the acyl-ACP thioesterase family.</text>
</comment>
<evidence type="ECO:0000256" key="6">
    <source>
        <dbReference type="ARBA" id="ARBA00023098"/>
    </source>
</evidence>
<keyword evidence="7" id="KW-0275">Fatty acid biosynthesis</keyword>
<evidence type="ECO:0000256" key="2">
    <source>
        <dbReference type="ARBA" id="ARBA00022516"/>
    </source>
</evidence>
<evidence type="ECO:0000313" key="10">
    <source>
        <dbReference type="EMBL" id="SEH58988.1"/>
    </source>
</evidence>
<dbReference type="Gene3D" id="3.10.129.10">
    <property type="entry name" value="Hotdog Thioesterase"/>
    <property type="match status" value="1"/>
</dbReference>
<dbReference type="RefSeq" id="WP_078686836.1">
    <property type="nucleotide sequence ID" value="NZ_FNWT01000006.1"/>
</dbReference>
<keyword evidence="5" id="KW-0809">Transit peptide</keyword>
<dbReference type="Pfam" id="PF20791">
    <property type="entry name" value="Acyl-ACP_TE_C"/>
    <property type="match status" value="1"/>
</dbReference>
<dbReference type="InterPro" id="IPR029069">
    <property type="entry name" value="HotDog_dom_sf"/>
</dbReference>
<dbReference type="InterPro" id="IPR049427">
    <property type="entry name" value="Acyl-ACP_TE_C"/>
</dbReference>
<dbReference type="Proteomes" id="UP000199135">
    <property type="component" value="Unassembled WGS sequence"/>
</dbReference>
<name>A0A1H6JE54_9ACTN</name>
<organism evidence="10 11">
    <name type="scientific">Parafannyhessea umbonata</name>
    <dbReference type="NCBI Taxonomy" id="604330"/>
    <lineage>
        <taxon>Bacteria</taxon>
        <taxon>Bacillati</taxon>
        <taxon>Actinomycetota</taxon>
        <taxon>Coriobacteriia</taxon>
        <taxon>Coriobacteriales</taxon>
        <taxon>Atopobiaceae</taxon>
        <taxon>Parafannyhessea</taxon>
    </lineage>
</organism>
<evidence type="ECO:0000256" key="4">
    <source>
        <dbReference type="ARBA" id="ARBA00022832"/>
    </source>
</evidence>
<keyword evidence="6" id="KW-0443">Lipid metabolism</keyword>
<keyword evidence="2" id="KW-0444">Lipid biosynthesis</keyword>
<evidence type="ECO:0000256" key="3">
    <source>
        <dbReference type="ARBA" id="ARBA00022801"/>
    </source>
</evidence>
<dbReference type="EMBL" id="FNWT01000006">
    <property type="protein sequence ID" value="SEH58988.1"/>
    <property type="molecule type" value="Genomic_DNA"/>
</dbReference>
<keyword evidence="3" id="KW-0378">Hydrolase</keyword>
<proteinExistence type="inferred from homology"/>
<dbReference type="SUPFAM" id="SSF54637">
    <property type="entry name" value="Thioesterase/thiol ester dehydrase-isomerase"/>
    <property type="match status" value="2"/>
</dbReference>
<keyword evidence="11" id="KW-1185">Reference proteome</keyword>
<feature type="domain" description="Acyl-ACP thioesterase-like C-terminal" evidence="9">
    <location>
        <begin position="160"/>
        <end position="212"/>
    </location>
</feature>
<dbReference type="Pfam" id="PF01643">
    <property type="entry name" value="Acyl-ACP_TE"/>
    <property type="match status" value="1"/>
</dbReference>
<evidence type="ECO:0000259" key="9">
    <source>
        <dbReference type="Pfam" id="PF20791"/>
    </source>
</evidence>
<evidence type="ECO:0000256" key="5">
    <source>
        <dbReference type="ARBA" id="ARBA00022946"/>
    </source>
</evidence>
<dbReference type="CDD" id="cd00586">
    <property type="entry name" value="4HBT"/>
    <property type="match status" value="1"/>
</dbReference>
<evidence type="ECO:0000313" key="11">
    <source>
        <dbReference type="Proteomes" id="UP000199135"/>
    </source>
</evidence>
<dbReference type="InterPro" id="IPR045023">
    <property type="entry name" value="FATA/B"/>
</dbReference>
<feature type="domain" description="Acyl-ACP thioesterase N-terminal hotdog" evidence="8">
    <location>
        <begin position="7"/>
        <end position="122"/>
    </location>
</feature>
<reference evidence="10 11" key="1">
    <citation type="submission" date="2016-10" db="EMBL/GenBank/DDBJ databases">
        <authorList>
            <person name="Varghese N."/>
            <person name="Submissions S."/>
        </authorList>
    </citation>
    <scope>NUCLEOTIDE SEQUENCE [LARGE SCALE GENOMIC DNA]</scope>
    <source>
        <strain evidence="10 11">WCP15</strain>
    </source>
</reference>
<dbReference type="PANTHER" id="PTHR31727">
    <property type="entry name" value="OLEOYL-ACYL CARRIER PROTEIN THIOESTERASE 1, CHLOROPLASTIC"/>
    <property type="match status" value="1"/>
</dbReference>
<sequence>MYSFDSRVRYSECSEDGRLSILALVNYLQDCSTFHSEAVGLGLDYMRKRHFAWFIAAWQIEIDELPSFDEPITTSTWCYDIRRLMASRNFTIARSGESPCVRADSLWFAFDTQERRPVRVPEGQEAYLTGESRLDMPTTQRKIAVRGSATETTPILVVEQHLDTNRHVNNAQYISMALDALAESGDQVDLHRIAVQYKNMALLGDTIVPRIHNAEHGKAIDLASPEGKSYAIVKLESE</sequence>
<evidence type="ECO:0000256" key="1">
    <source>
        <dbReference type="ARBA" id="ARBA00006500"/>
    </source>
</evidence>
<protein>
    <submittedName>
        <fullName evidence="10">Acyl-ACP thioesterase</fullName>
    </submittedName>
</protein>
<accession>A0A1H6JE54</accession>
<evidence type="ECO:0000256" key="7">
    <source>
        <dbReference type="ARBA" id="ARBA00023160"/>
    </source>
</evidence>
<dbReference type="PANTHER" id="PTHR31727:SF6">
    <property type="entry name" value="OLEOYL-ACYL CARRIER PROTEIN THIOESTERASE 1, CHLOROPLASTIC"/>
    <property type="match status" value="1"/>
</dbReference>